<name>A0A521G056_9BACT</name>
<dbReference type="InterPro" id="IPR047767">
    <property type="entry name" value="PSP1-like"/>
</dbReference>
<dbReference type="InterPro" id="IPR007557">
    <property type="entry name" value="PSP1_C"/>
</dbReference>
<evidence type="ECO:0000313" key="3">
    <source>
        <dbReference type="EMBL" id="TAA74390.1"/>
    </source>
</evidence>
<organism evidence="3 4">
    <name type="scientific">Candidatus Electronema aureum</name>
    <dbReference type="NCBI Taxonomy" id="2005002"/>
    <lineage>
        <taxon>Bacteria</taxon>
        <taxon>Pseudomonadati</taxon>
        <taxon>Thermodesulfobacteriota</taxon>
        <taxon>Desulfobulbia</taxon>
        <taxon>Desulfobulbales</taxon>
        <taxon>Desulfobulbaceae</taxon>
        <taxon>Candidatus Electronema</taxon>
    </lineage>
</organism>
<keyword evidence="4" id="KW-1185">Reference proteome</keyword>
<reference evidence="3" key="1">
    <citation type="submission" date="2017-07" db="EMBL/GenBank/DDBJ databases">
        <title>The cable genome - Insights into the physiology and evolution of filamentous bacteria capable of sulfide oxidation via long distance electron transfer.</title>
        <authorList>
            <person name="Thorup C."/>
            <person name="Bjerg J.T."/>
            <person name="Schreiber L."/>
            <person name="Nielsen L.P."/>
            <person name="Kjeldsen K.U."/>
            <person name="Boesen T."/>
            <person name="Boggild A."/>
            <person name="Meysman F."/>
            <person name="Geelhoed J."/>
            <person name="Schramm A."/>
        </authorList>
    </citation>
    <scope>NUCLEOTIDE SEQUENCE [LARGE SCALE GENOMIC DNA]</scope>
    <source>
        <strain evidence="3">GS</strain>
    </source>
</reference>
<feature type="compositionally biased region" description="Basic and acidic residues" evidence="1">
    <location>
        <begin position="309"/>
        <end position="319"/>
    </location>
</feature>
<evidence type="ECO:0000313" key="4">
    <source>
        <dbReference type="Proteomes" id="UP000316238"/>
    </source>
</evidence>
<evidence type="ECO:0000256" key="1">
    <source>
        <dbReference type="SAM" id="MobiDB-lite"/>
    </source>
</evidence>
<dbReference type="GO" id="GO:0005737">
    <property type="term" value="C:cytoplasm"/>
    <property type="evidence" value="ECO:0007669"/>
    <property type="project" value="TreeGrafter"/>
</dbReference>
<accession>A0A521G056</accession>
<feature type="domain" description="PSP1 C-terminal" evidence="2">
    <location>
        <begin position="86"/>
        <end position="171"/>
    </location>
</feature>
<sequence>MNSHTIVTYMTDDTSAQHFPSPQNEVFYFYRISCRPQGQEHLARSLITDLAYGDIILIRIEDRLEPATVVSRTAAPKLGKGHDHAWEISRRANAEEKERHTQLPAREQAAAAFCKERIRVLALPMHLVRAECYFNGSKVIFYFTAESRVDFRELVKELVQEFRTRVEMRQIGVRHETQMTGGIGACGRELCCASFLRNFESVSIKMAKAQDLPLNPAKISGVCNRLLCCLTYEFESYRAIKREMPRLGQQLNHADKVYRVTRVLPMQGTVQAVSEEGTEVTLTEEQWKEAEAAIRGEEARKKNGGKGSGKKEFPQKGKK</sequence>
<evidence type="ECO:0000259" key="2">
    <source>
        <dbReference type="PROSITE" id="PS51411"/>
    </source>
</evidence>
<feature type="region of interest" description="Disordered" evidence="1">
    <location>
        <begin position="291"/>
        <end position="319"/>
    </location>
</feature>
<dbReference type="Proteomes" id="UP000316238">
    <property type="component" value="Unassembled WGS sequence"/>
</dbReference>
<comment type="caution">
    <text evidence="3">The sequence shown here is derived from an EMBL/GenBank/DDBJ whole genome shotgun (WGS) entry which is preliminary data.</text>
</comment>
<dbReference type="NCBIfam" id="NF041131">
    <property type="entry name" value="RicT_YaaT_fam"/>
    <property type="match status" value="1"/>
</dbReference>
<proteinExistence type="predicted"/>
<dbReference type="EMBL" id="NQJD01000028">
    <property type="protein sequence ID" value="TAA74390.1"/>
    <property type="molecule type" value="Genomic_DNA"/>
</dbReference>
<gene>
    <name evidence="3" type="ORF">CDV28_12830</name>
</gene>
<dbReference type="PROSITE" id="PS51411">
    <property type="entry name" value="PSP1_C"/>
    <property type="match status" value="1"/>
</dbReference>
<dbReference type="Pfam" id="PF04468">
    <property type="entry name" value="PSP1"/>
    <property type="match status" value="1"/>
</dbReference>
<dbReference type="PANTHER" id="PTHR43830:SF3">
    <property type="entry name" value="PROTEIN PSP1"/>
    <property type="match status" value="1"/>
</dbReference>
<protein>
    <submittedName>
        <fullName evidence="3">Cell fate regulator YaaT, PSP1 superfamily (Controls sporulation, competence, biofilm development)</fullName>
    </submittedName>
</protein>
<dbReference type="PANTHER" id="PTHR43830">
    <property type="entry name" value="PROTEIN PSP1"/>
    <property type="match status" value="1"/>
</dbReference>
<feature type="compositionally biased region" description="Basic and acidic residues" evidence="1">
    <location>
        <begin position="291"/>
        <end position="301"/>
    </location>
</feature>
<dbReference type="AlphaFoldDB" id="A0A521G056"/>